<proteinExistence type="predicted"/>
<sequence>MMKSVTFNRAVDALVAVQRLPGGDTHLNGMAIRLISNLDRGGDWDWDDILYDAQLWEIAGVQKQDARQAFEGVIKLCGTGDAPSSEFQVESRDGPSLKGFIAGQQVALRLEQSSAELGWGDFSRYVRPSRCRWPQGGSAGWARPKARGGGSGERVRVSVWTHRGGISPGCHGHSSSLNTSLALVSDAESFRTSIAMSRFALALLTSGSYTSINCHDGRAPALLTM</sequence>
<protein>
    <submittedName>
        <fullName evidence="1">Uncharacterized protein</fullName>
    </submittedName>
</protein>
<reference evidence="1" key="1">
    <citation type="submission" date="2023-10" db="EMBL/GenBank/DDBJ databases">
        <authorList>
            <person name="Chen Y."/>
            <person name="Shah S."/>
            <person name="Dougan E. K."/>
            <person name="Thang M."/>
            <person name="Chan C."/>
        </authorList>
    </citation>
    <scope>NUCLEOTIDE SEQUENCE [LARGE SCALE GENOMIC DNA]</scope>
</reference>
<gene>
    <name evidence="1" type="ORF">PCOR1329_LOCUS30356</name>
</gene>
<organism evidence="1 2">
    <name type="scientific">Prorocentrum cordatum</name>
    <dbReference type="NCBI Taxonomy" id="2364126"/>
    <lineage>
        <taxon>Eukaryota</taxon>
        <taxon>Sar</taxon>
        <taxon>Alveolata</taxon>
        <taxon>Dinophyceae</taxon>
        <taxon>Prorocentrales</taxon>
        <taxon>Prorocentraceae</taxon>
        <taxon>Prorocentrum</taxon>
    </lineage>
</organism>
<dbReference type="EMBL" id="CAUYUJ010011646">
    <property type="protein sequence ID" value="CAK0832300.1"/>
    <property type="molecule type" value="Genomic_DNA"/>
</dbReference>
<accession>A0ABN9SKP9</accession>
<dbReference type="Proteomes" id="UP001189429">
    <property type="component" value="Unassembled WGS sequence"/>
</dbReference>
<evidence type="ECO:0000313" key="2">
    <source>
        <dbReference type="Proteomes" id="UP001189429"/>
    </source>
</evidence>
<comment type="caution">
    <text evidence="1">The sequence shown here is derived from an EMBL/GenBank/DDBJ whole genome shotgun (WGS) entry which is preliminary data.</text>
</comment>
<name>A0ABN9SKP9_9DINO</name>
<keyword evidence="2" id="KW-1185">Reference proteome</keyword>
<evidence type="ECO:0000313" key="1">
    <source>
        <dbReference type="EMBL" id="CAK0832300.1"/>
    </source>
</evidence>